<protein>
    <submittedName>
        <fullName evidence="1">Uncharacterized protein</fullName>
    </submittedName>
</protein>
<evidence type="ECO:0000313" key="2">
    <source>
        <dbReference type="Proteomes" id="UP001341840"/>
    </source>
</evidence>
<sequence length="81" mass="9008">MNEGKPPSLQTLGFTLSHRPWSPLPSRRHLCVPDPPYVRIPDPSKFVAVLFAIVRCRAPSPSSVLSNMVDAVLLIFHSLFV</sequence>
<comment type="caution">
    <text evidence="1">The sequence shown here is derived from an EMBL/GenBank/DDBJ whole genome shotgun (WGS) entry which is preliminary data.</text>
</comment>
<organism evidence="1 2">
    <name type="scientific">Stylosanthes scabra</name>
    <dbReference type="NCBI Taxonomy" id="79078"/>
    <lineage>
        <taxon>Eukaryota</taxon>
        <taxon>Viridiplantae</taxon>
        <taxon>Streptophyta</taxon>
        <taxon>Embryophyta</taxon>
        <taxon>Tracheophyta</taxon>
        <taxon>Spermatophyta</taxon>
        <taxon>Magnoliopsida</taxon>
        <taxon>eudicotyledons</taxon>
        <taxon>Gunneridae</taxon>
        <taxon>Pentapetalae</taxon>
        <taxon>rosids</taxon>
        <taxon>fabids</taxon>
        <taxon>Fabales</taxon>
        <taxon>Fabaceae</taxon>
        <taxon>Papilionoideae</taxon>
        <taxon>50 kb inversion clade</taxon>
        <taxon>dalbergioids sensu lato</taxon>
        <taxon>Dalbergieae</taxon>
        <taxon>Pterocarpus clade</taxon>
        <taxon>Stylosanthes</taxon>
    </lineage>
</organism>
<name>A0ABU6YGU1_9FABA</name>
<proteinExistence type="predicted"/>
<evidence type="ECO:0000313" key="1">
    <source>
        <dbReference type="EMBL" id="MED6208038.1"/>
    </source>
</evidence>
<keyword evidence="2" id="KW-1185">Reference proteome</keyword>
<gene>
    <name evidence="1" type="ORF">PIB30_041351</name>
</gene>
<reference evidence="1 2" key="1">
    <citation type="journal article" date="2023" name="Plants (Basel)">
        <title>Bridging the Gap: Combining Genomics and Transcriptomics Approaches to Understand Stylosanthes scabra, an Orphan Legume from the Brazilian Caatinga.</title>
        <authorList>
            <person name="Ferreira-Neto J.R.C."/>
            <person name="da Silva M.D."/>
            <person name="Binneck E."/>
            <person name="de Melo N.F."/>
            <person name="da Silva R.H."/>
            <person name="de Melo A.L.T.M."/>
            <person name="Pandolfi V."/>
            <person name="Bustamante F.O."/>
            <person name="Brasileiro-Vidal A.C."/>
            <person name="Benko-Iseppon A.M."/>
        </authorList>
    </citation>
    <scope>NUCLEOTIDE SEQUENCE [LARGE SCALE GENOMIC DNA]</scope>
    <source>
        <tissue evidence="1">Leaves</tissue>
    </source>
</reference>
<accession>A0ABU6YGU1</accession>
<dbReference type="EMBL" id="JASCZI010241884">
    <property type="protein sequence ID" value="MED6208038.1"/>
    <property type="molecule type" value="Genomic_DNA"/>
</dbReference>
<dbReference type="Proteomes" id="UP001341840">
    <property type="component" value="Unassembled WGS sequence"/>
</dbReference>